<protein>
    <submittedName>
        <fullName evidence="1">Uncharacterized protein</fullName>
    </submittedName>
</protein>
<evidence type="ECO:0000313" key="2">
    <source>
        <dbReference type="Proteomes" id="UP000315289"/>
    </source>
</evidence>
<keyword evidence="2" id="KW-1185">Reference proteome</keyword>
<organism evidence="1 2">
    <name type="scientific">Candidatus Nitrosocosmicus arcticus</name>
    <dbReference type="NCBI Taxonomy" id="2035267"/>
    <lineage>
        <taxon>Archaea</taxon>
        <taxon>Nitrososphaerota</taxon>
        <taxon>Nitrososphaeria</taxon>
        <taxon>Nitrososphaerales</taxon>
        <taxon>Nitrososphaeraceae</taxon>
        <taxon>Candidatus Nitrosocosmicus</taxon>
    </lineage>
</organism>
<name>A0A557SU76_9ARCH</name>
<evidence type="ECO:0000313" key="1">
    <source>
        <dbReference type="EMBL" id="TVP40157.1"/>
    </source>
</evidence>
<dbReference type="RefSeq" id="WP_144731863.1">
    <property type="nucleotide sequence ID" value="NZ_ML675585.1"/>
</dbReference>
<accession>A0A557SU76</accession>
<proteinExistence type="predicted"/>
<sequence length="69" mass="7929">MLEIQGLWLSGPIGGTTVCKSEENWTSDCLNQADKHKSRHIFDYTFKVMESSTTRYFPDIIDDKGRENS</sequence>
<gene>
    <name evidence="1" type="ORF">NARC_90063</name>
</gene>
<reference evidence="1 2" key="1">
    <citation type="journal article" date="2019" name="Front. Microbiol.">
        <title>Ammonia Oxidation by the Arctic Terrestrial Thaumarchaeote Candidatus Nitrosocosmicus arcticus Is Stimulated by Increasing Temperatures.</title>
        <authorList>
            <person name="Alves R.J.E."/>
            <person name="Kerou M."/>
            <person name="Zappe A."/>
            <person name="Bittner R."/>
            <person name="Abby S.S."/>
            <person name="Schmidt H.A."/>
            <person name="Pfeifer K."/>
            <person name="Schleper C."/>
        </authorList>
    </citation>
    <scope>NUCLEOTIDE SEQUENCE [LARGE SCALE GENOMIC DNA]</scope>
    <source>
        <strain evidence="1 2">Kfb</strain>
    </source>
</reference>
<dbReference type="AlphaFoldDB" id="A0A557SU76"/>
<comment type="caution">
    <text evidence="1">The sequence shown here is derived from an EMBL/GenBank/DDBJ whole genome shotgun (WGS) entry which is preliminary data.</text>
</comment>
<dbReference type="Proteomes" id="UP000315289">
    <property type="component" value="Unassembled WGS sequence"/>
</dbReference>
<dbReference type="EMBL" id="VOAH01000009">
    <property type="protein sequence ID" value="TVP40157.1"/>
    <property type="molecule type" value="Genomic_DNA"/>
</dbReference>